<sequence length="387" mass="41564">MRKSLVKTLAVTMAAVMCAGLVSGCGAGSDSKKADTQAQASGAGDGKTADKSYELTVSGIGGSLNYLPIYIAEQEGWFKEKGLDIEEVLFTNGPVQMESLSSDGWDIGCTGVGGVFAGVLGYDALVLGSGNTDDGTQYVFARNDSDIVKAGKGHNNLSDEIYGDADSWKGKSILCNTGSVTQYVLIKVLEGFGLTVDDVNFIAMDPATAYSAFLAGEGDVCVLTGSGGTFKMLAESDKYTPVASGPMADSGLMCSFVANKNSYADPDKYEAMKVFMEVYFKTMDWMKENKEKAIDYCVDMNDENGSSMDRETTAKYLEADTYYTLYEACGMLNDKEEGSDNTVLDQRLLDVLDFFISVGNYKEGDQERFVGHTDGKLLNEVLTETAN</sequence>
<organism evidence="6 7">
    <name type="scientific">[Clostridium] clostridioforme 90A8</name>
    <dbReference type="NCBI Taxonomy" id="999408"/>
    <lineage>
        <taxon>Bacteria</taxon>
        <taxon>Bacillati</taxon>
        <taxon>Bacillota</taxon>
        <taxon>Clostridia</taxon>
        <taxon>Lachnospirales</taxon>
        <taxon>Lachnospiraceae</taxon>
        <taxon>Enterocloster</taxon>
    </lineage>
</organism>
<evidence type="ECO:0008006" key="8">
    <source>
        <dbReference type="Google" id="ProtNLM"/>
    </source>
</evidence>
<dbReference type="Proteomes" id="UP000013085">
    <property type="component" value="Unassembled WGS sequence"/>
</dbReference>
<evidence type="ECO:0000256" key="4">
    <source>
        <dbReference type="SAM" id="MobiDB-lite"/>
    </source>
</evidence>
<proteinExistence type="inferred from homology"/>
<dbReference type="GeneID" id="57961877"/>
<dbReference type="EMBL" id="AGYR01000076">
    <property type="protein sequence ID" value="ENZ06529.1"/>
    <property type="molecule type" value="Genomic_DNA"/>
</dbReference>
<evidence type="ECO:0000256" key="5">
    <source>
        <dbReference type="SAM" id="SignalP"/>
    </source>
</evidence>
<dbReference type="AlphaFoldDB" id="A0A0E2H2C1"/>
<dbReference type="Pfam" id="PF13379">
    <property type="entry name" value="NMT1_2"/>
    <property type="match status" value="1"/>
</dbReference>
<dbReference type="SUPFAM" id="SSF53850">
    <property type="entry name" value="Periplasmic binding protein-like II"/>
    <property type="match status" value="1"/>
</dbReference>
<evidence type="ECO:0000256" key="3">
    <source>
        <dbReference type="ARBA" id="ARBA00022729"/>
    </source>
</evidence>
<gene>
    <name evidence="6" type="ORF">HMPREF1090_05507</name>
</gene>
<accession>A0A0E2H2C1</accession>
<feature type="signal peptide" evidence="5">
    <location>
        <begin position="1"/>
        <end position="27"/>
    </location>
</feature>
<protein>
    <recommendedName>
        <fullName evidence="8">SsuA/THI5-like domain-containing protein</fullName>
    </recommendedName>
</protein>
<dbReference type="GO" id="GO:0042597">
    <property type="term" value="C:periplasmic space"/>
    <property type="evidence" value="ECO:0007669"/>
    <property type="project" value="UniProtKB-SubCell"/>
</dbReference>
<comment type="similarity">
    <text evidence="2">Belongs to the bacterial solute-binding protein SsuA/TauA family.</text>
</comment>
<keyword evidence="3 5" id="KW-0732">Signal</keyword>
<dbReference type="PATRIC" id="fig|999408.3.peg.5914"/>
<reference evidence="6 7" key="1">
    <citation type="submission" date="2013-01" db="EMBL/GenBank/DDBJ databases">
        <title>The Genome Sequence of Clostridium clostridioforme 90A8.</title>
        <authorList>
            <consortium name="The Broad Institute Genome Sequencing Platform"/>
            <person name="Earl A."/>
            <person name="Ward D."/>
            <person name="Feldgarden M."/>
            <person name="Gevers D."/>
            <person name="Courvalin P."/>
            <person name="Lambert T."/>
            <person name="Walker B."/>
            <person name="Young S.K."/>
            <person name="Zeng Q."/>
            <person name="Gargeya S."/>
            <person name="Fitzgerald M."/>
            <person name="Haas B."/>
            <person name="Abouelleil A."/>
            <person name="Alvarado L."/>
            <person name="Arachchi H.M."/>
            <person name="Berlin A.M."/>
            <person name="Chapman S.B."/>
            <person name="Dewar J."/>
            <person name="Goldberg J."/>
            <person name="Griggs A."/>
            <person name="Gujja S."/>
            <person name="Hansen M."/>
            <person name="Howarth C."/>
            <person name="Imamovic A."/>
            <person name="Larimer J."/>
            <person name="McCowan C."/>
            <person name="Murphy C."/>
            <person name="Neiman D."/>
            <person name="Pearson M."/>
            <person name="Priest M."/>
            <person name="Roberts A."/>
            <person name="Saif S."/>
            <person name="Shea T."/>
            <person name="Sisk P."/>
            <person name="Sykes S."/>
            <person name="Wortman J."/>
            <person name="Nusbaum C."/>
            <person name="Birren B."/>
        </authorList>
    </citation>
    <scope>NUCLEOTIDE SEQUENCE [LARGE SCALE GENOMIC DNA]</scope>
    <source>
        <strain evidence="6 7">90A8</strain>
    </source>
</reference>
<dbReference type="HOGENOM" id="CLU_058023_0_0_9"/>
<evidence type="ECO:0000256" key="1">
    <source>
        <dbReference type="ARBA" id="ARBA00004418"/>
    </source>
</evidence>
<dbReference type="PROSITE" id="PS51257">
    <property type="entry name" value="PROKAR_LIPOPROTEIN"/>
    <property type="match status" value="1"/>
</dbReference>
<dbReference type="PANTHER" id="PTHR30024:SF47">
    <property type="entry name" value="TAURINE-BINDING PERIPLASMIC PROTEIN"/>
    <property type="match status" value="1"/>
</dbReference>
<evidence type="ECO:0000313" key="6">
    <source>
        <dbReference type="EMBL" id="ENZ06529.1"/>
    </source>
</evidence>
<feature type="region of interest" description="Disordered" evidence="4">
    <location>
        <begin position="28"/>
        <end position="49"/>
    </location>
</feature>
<name>A0A0E2H2C1_9FIRM</name>
<dbReference type="PANTHER" id="PTHR30024">
    <property type="entry name" value="ALIPHATIC SULFONATES-BINDING PROTEIN-RELATED"/>
    <property type="match status" value="1"/>
</dbReference>
<dbReference type="RefSeq" id="WP_002594852.1">
    <property type="nucleotide sequence ID" value="NZ_KB850997.1"/>
</dbReference>
<evidence type="ECO:0000256" key="2">
    <source>
        <dbReference type="ARBA" id="ARBA00010742"/>
    </source>
</evidence>
<comment type="caution">
    <text evidence="6">The sequence shown here is derived from an EMBL/GenBank/DDBJ whole genome shotgun (WGS) entry which is preliminary data.</text>
</comment>
<evidence type="ECO:0000313" key="7">
    <source>
        <dbReference type="Proteomes" id="UP000013085"/>
    </source>
</evidence>
<dbReference type="Gene3D" id="3.40.190.10">
    <property type="entry name" value="Periplasmic binding protein-like II"/>
    <property type="match status" value="3"/>
</dbReference>
<feature type="chain" id="PRO_5039055736" description="SsuA/THI5-like domain-containing protein" evidence="5">
    <location>
        <begin position="28"/>
        <end position="387"/>
    </location>
</feature>
<comment type="subcellular location">
    <subcellularLocation>
        <location evidence="1">Periplasm</location>
    </subcellularLocation>
</comment>